<reference evidence="1 2" key="1">
    <citation type="journal article" date="2022" name="DNA Res.">
        <title>Chromosomal-level genome assembly of the orchid tree Bauhinia variegata (Leguminosae; Cercidoideae) supports the allotetraploid origin hypothesis of Bauhinia.</title>
        <authorList>
            <person name="Zhong Y."/>
            <person name="Chen Y."/>
            <person name="Zheng D."/>
            <person name="Pang J."/>
            <person name="Liu Y."/>
            <person name="Luo S."/>
            <person name="Meng S."/>
            <person name="Qian L."/>
            <person name="Wei D."/>
            <person name="Dai S."/>
            <person name="Zhou R."/>
        </authorList>
    </citation>
    <scope>NUCLEOTIDE SEQUENCE [LARGE SCALE GENOMIC DNA]</scope>
    <source>
        <strain evidence="1">BV-YZ2020</strain>
    </source>
</reference>
<sequence length="988" mass="111144">MASPTPSLSSQYHHHQKLPMLHKITSISNNNHFRSYTKLISSLSPSTQTHQKERYPRINNTTHHAVSYLEQVHNLCESGNLNEAINFLQADFDNAIYSSEQRKEAIVVLLQACGHLKDIELGRKLHHIVSASARFSNDLVLITRLITMYSMCGSPSDSRSVFDGLQRKNLFHWNALLSGYATNELFDDVIALFTELISVTELTPDNFTLPCVIKACTRLLDVEFGELIHGFAVKTGSVSDVFVGNALIAMYGKCGFVEKAFKVFEFMPQRNLVSWNSMMNGYSENGFCQESYRLLFKGLLNGEEGLIPDVATMVSIIPVSAAESDFHMGMQLHGLALKLGLTQELMVNNSLVDMYSKCGCLPEAQVLFDMIDNKNAVSWNSMIGGYSKEGDACGTFDLLRKMQMEEKLKVNEVTLLNVLPVCLEESQLLSLKELHACSLRHGFQDNELVVNAFIAAYAKCGSLSYAENVFQVMKTKSVSSWNALISGYVQNGFPGKAFDLYLLMRDSGLDHVFDCFTIANLLLACDHLKFLCNGKEIHSYMLRNGLEMDEFICTSLLSLYIHCEKILTAKLFFDRMKYKSLVGWNTMITGFSQNGLPIEALDTFCQMLSSGNQPDEIAITGVLGACSQLSALRIGKEVHSYALKAHFMEDTFVRCSLIDMYAKSGCMEQSRSIFDRIKEKDEASWNVIITGYGIHGNGHKAIELFELMQSSGCRPDSFTFMGVLTACSHAGLVTEGLKFFSQMQSFYDIEPKLEHYACVIDMLSRAGRLNEALEFVNELPEKPDAGIWSSLLSSCRSYGDLGVGENVSRKLLELGPDKAENYVLLSNFYARLGKWDDVRRVRQRMKEMGLQKDAGCSWIEIEGKVYRFLVGDGSLPESEQIRKMWKTLERKISKIGYKHDTSCVLHELEEEEKIDILRSHSEKLAISFGLLNAGEGTALRVIKNLRICVDCHNAARLISKVVKREIIVRDNKRFHHFKNGFCSCGDYW</sequence>
<dbReference type="EMBL" id="CM039430">
    <property type="protein sequence ID" value="KAI4346267.1"/>
    <property type="molecule type" value="Genomic_DNA"/>
</dbReference>
<gene>
    <name evidence="1" type="ORF">L6164_013333</name>
</gene>
<comment type="caution">
    <text evidence="1">The sequence shown here is derived from an EMBL/GenBank/DDBJ whole genome shotgun (WGS) entry which is preliminary data.</text>
</comment>
<dbReference type="Proteomes" id="UP000828941">
    <property type="component" value="Chromosome 5"/>
</dbReference>
<protein>
    <submittedName>
        <fullName evidence="1">Uncharacterized protein</fullName>
    </submittedName>
</protein>
<accession>A0ACB9PCR5</accession>
<keyword evidence="2" id="KW-1185">Reference proteome</keyword>
<organism evidence="1 2">
    <name type="scientific">Bauhinia variegata</name>
    <name type="common">Purple orchid tree</name>
    <name type="synonym">Phanera variegata</name>
    <dbReference type="NCBI Taxonomy" id="167791"/>
    <lineage>
        <taxon>Eukaryota</taxon>
        <taxon>Viridiplantae</taxon>
        <taxon>Streptophyta</taxon>
        <taxon>Embryophyta</taxon>
        <taxon>Tracheophyta</taxon>
        <taxon>Spermatophyta</taxon>
        <taxon>Magnoliopsida</taxon>
        <taxon>eudicotyledons</taxon>
        <taxon>Gunneridae</taxon>
        <taxon>Pentapetalae</taxon>
        <taxon>rosids</taxon>
        <taxon>fabids</taxon>
        <taxon>Fabales</taxon>
        <taxon>Fabaceae</taxon>
        <taxon>Cercidoideae</taxon>
        <taxon>Cercideae</taxon>
        <taxon>Bauhiniinae</taxon>
        <taxon>Bauhinia</taxon>
    </lineage>
</organism>
<evidence type="ECO:0000313" key="1">
    <source>
        <dbReference type="EMBL" id="KAI4346267.1"/>
    </source>
</evidence>
<name>A0ACB9PCR5_BAUVA</name>
<evidence type="ECO:0000313" key="2">
    <source>
        <dbReference type="Proteomes" id="UP000828941"/>
    </source>
</evidence>
<proteinExistence type="predicted"/>